<dbReference type="OrthoDB" id="1447786at2"/>
<evidence type="ECO:0000259" key="2">
    <source>
        <dbReference type="Pfam" id="PF08334"/>
    </source>
</evidence>
<reference evidence="3 6" key="1">
    <citation type="journal article" date="2015" name="Int. J. Syst. Evol. Microbiol.">
        <title>Algibacter amylolyticus sp. nov., isolated from intertidal sediment.</title>
        <authorList>
            <person name="Zhang D.C."/>
            <person name="Wu J."/>
            <person name="Neuner K."/>
            <person name="Yao J."/>
            <person name="Margesin R."/>
        </authorList>
    </citation>
    <scope>NUCLEOTIDE SEQUENCE [LARGE SCALE GENOMIC DNA]</scope>
    <source>
        <strain evidence="3 6">RU-4-M-4</strain>
    </source>
</reference>
<proteinExistence type="predicted"/>
<dbReference type="SUPFAM" id="SSF54523">
    <property type="entry name" value="Pili subunits"/>
    <property type="match status" value="1"/>
</dbReference>
<evidence type="ECO:0000313" key="5">
    <source>
        <dbReference type="Proteomes" id="UP000315145"/>
    </source>
</evidence>
<keyword evidence="1" id="KW-1133">Transmembrane helix</keyword>
<reference evidence="3" key="3">
    <citation type="submission" date="2019-09" db="EMBL/GenBank/DDBJ databases">
        <authorList>
            <person name="Zhang D.-C."/>
        </authorList>
    </citation>
    <scope>NUCLEOTIDE SEQUENCE</scope>
    <source>
        <strain evidence="3">RU-4-M-4</strain>
    </source>
</reference>
<dbReference type="EMBL" id="VMBF01000001">
    <property type="protein sequence ID" value="TSJ82151.1"/>
    <property type="molecule type" value="Genomic_DNA"/>
</dbReference>
<accession>A0A5M7BE88</accession>
<dbReference type="EMBL" id="VWRS01000001">
    <property type="protein sequence ID" value="KAA5827906.1"/>
    <property type="molecule type" value="Genomic_DNA"/>
</dbReference>
<dbReference type="InterPro" id="IPR013545">
    <property type="entry name" value="T2SS_protein-GspG_C"/>
</dbReference>
<dbReference type="Proteomes" id="UP000322315">
    <property type="component" value="Unassembled WGS sequence"/>
</dbReference>
<dbReference type="AlphaFoldDB" id="A0A5M7BE88"/>
<dbReference type="Proteomes" id="UP000315145">
    <property type="component" value="Unassembled WGS sequence"/>
</dbReference>
<keyword evidence="1" id="KW-0812">Transmembrane</keyword>
<evidence type="ECO:0000313" key="4">
    <source>
        <dbReference type="EMBL" id="TSJ82151.1"/>
    </source>
</evidence>
<sequence>MVQILEFIGFFLEIFVDIQFWRDKKKRRQFEKEHNLPKKLMIHPYAKAVFYSIVITILLGISFSLYQHYFSNAKNTIKKLIKVEALIIENKEVDGYYPKKLEDIIRNNPLRKNITLDAWGNEFHYIVLADTNTFALISKGKDGILNTKDDLTTANK</sequence>
<comment type="caution">
    <text evidence="3">The sequence shown here is derived from an EMBL/GenBank/DDBJ whole genome shotgun (WGS) entry which is preliminary data.</text>
</comment>
<gene>
    <name evidence="3" type="ORF">F2B50_03435</name>
    <name evidence="4" type="ORF">FPF71_03435</name>
</gene>
<protein>
    <recommendedName>
        <fullName evidence="2">Type II secretion system protein GspG C-terminal domain-containing protein</fullName>
    </recommendedName>
</protein>
<evidence type="ECO:0000313" key="3">
    <source>
        <dbReference type="EMBL" id="KAA5827906.1"/>
    </source>
</evidence>
<feature type="domain" description="Type II secretion system protein GspG C-terminal" evidence="2">
    <location>
        <begin position="110"/>
        <end position="150"/>
    </location>
</feature>
<reference evidence="4 5" key="2">
    <citation type="submission" date="2019-07" db="EMBL/GenBank/DDBJ databases">
        <title>Algibacter marinivivus sp. nov., isolated from the surface of a marine red alga.</title>
        <authorList>
            <person name="Zhong X."/>
            <person name="Xu W."/>
            <person name="Zhang Y."/>
            <person name="Zhang Q."/>
            <person name="Du Z."/>
        </authorList>
    </citation>
    <scope>NUCLEOTIDE SEQUENCE [LARGE SCALE GENOMIC DNA]</scope>
    <source>
        <strain evidence="4 5">RU-4-M-4</strain>
    </source>
</reference>
<evidence type="ECO:0000313" key="6">
    <source>
        <dbReference type="Proteomes" id="UP000322315"/>
    </source>
</evidence>
<organism evidence="3 6">
    <name type="scientific">Algibacter amylolyticus</name>
    <dbReference type="NCBI Taxonomy" id="1608400"/>
    <lineage>
        <taxon>Bacteria</taxon>
        <taxon>Pseudomonadati</taxon>
        <taxon>Bacteroidota</taxon>
        <taxon>Flavobacteriia</taxon>
        <taxon>Flavobacteriales</taxon>
        <taxon>Flavobacteriaceae</taxon>
        <taxon>Algibacter</taxon>
    </lineage>
</organism>
<feature type="transmembrane region" description="Helical" evidence="1">
    <location>
        <begin position="48"/>
        <end position="69"/>
    </location>
</feature>
<keyword evidence="1" id="KW-0472">Membrane</keyword>
<dbReference type="Gene3D" id="3.30.700.10">
    <property type="entry name" value="Glycoprotein, Type 4 Pilin"/>
    <property type="match status" value="1"/>
</dbReference>
<dbReference type="RefSeq" id="WP_144115241.1">
    <property type="nucleotide sequence ID" value="NZ_JACHGE010000001.1"/>
</dbReference>
<dbReference type="InterPro" id="IPR045584">
    <property type="entry name" value="Pilin-like"/>
</dbReference>
<evidence type="ECO:0000256" key="1">
    <source>
        <dbReference type="SAM" id="Phobius"/>
    </source>
</evidence>
<name>A0A5M7BE88_9FLAO</name>
<dbReference type="Pfam" id="PF08334">
    <property type="entry name" value="T2SSG"/>
    <property type="match status" value="1"/>
</dbReference>
<keyword evidence="5" id="KW-1185">Reference proteome</keyword>